<sequence length="75" mass="8541">MFDRIGQIFNELLARREREANIRSFESLSDRVLWDIGVDRSEIPGLFGSAAAGRTIVRKRRRLDIVGEAHCSPRG</sequence>
<dbReference type="Proteomes" id="UP001237448">
    <property type="component" value="Unassembled WGS sequence"/>
</dbReference>
<accession>A0ABU0FHN0</accession>
<gene>
    <name evidence="1" type="ORF">J3R73_003877</name>
</gene>
<dbReference type="EMBL" id="JAUSVK010000001">
    <property type="protein sequence ID" value="MDQ0394085.1"/>
    <property type="molecule type" value="Genomic_DNA"/>
</dbReference>
<name>A0ABU0FHN0_9HYPH</name>
<protein>
    <submittedName>
        <fullName evidence="1">Uncharacterized protein YjiS (DUF1127 family)</fullName>
    </submittedName>
</protein>
<evidence type="ECO:0000313" key="2">
    <source>
        <dbReference type="Proteomes" id="UP001237448"/>
    </source>
</evidence>
<dbReference type="RefSeq" id="WP_307430483.1">
    <property type="nucleotide sequence ID" value="NZ_JAUSVK010000001.1"/>
</dbReference>
<reference evidence="1 2" key="1">
    <citation type="submission" date="2023-07" db="EMBL/GenBank/DDBJ databases">
        <title>Genomic Encyclopedia of Type Strains, Phase IV (KMG-IV): sequencing the most valuable type-strain genomes for metagenomic binning, comparative biology and taxonomic classification.</title>
        <authorList>
            <person name="Goeker M."/>
        </authorList>
    </citation>
    <scope>NUCLEOTIDE SEQUENCE [LARGE SCALE GENOMIC DNA]</scope>
    <source>
        <strain evidence="1 2">DSM 5896</strain>
    </source>
</reference>
<comment type="caution">
    <text evidence="1">The sequence shown here is derived from an EMBL/GenBank/DDBJ whole genome shotgun (WGS) entry which is preliminary data.</text>
</comment>
<organism evidence="1 2">
    <name type="scientific">Labrys monachus</name>
    <dbReference type="NCBI Taxonomy" id="217067"/>
    <lineage>
        <taxon>Bacteria</taxon>
        <taxon>Pseudomonadati</taxon>
        <taxon>Pseudomonadota</taxon>
        <taxon>Alphaproteobacteria</taxon>
        <taxon>Hyphomicrobiales</taxon>
        <taxon>Xanthobacteraceae</taxon>
        <taxon>Labrys</taxon>
    </lineage>
</organism>
<keyword evidence="2" id="KW-1185">Reference proteome</keyword>
<proteinExistence type="predicted"/>
<evidence type="ECO:0000313" key="1">
    <source>
        <dbReference type="EMBL" id="MDQ0394085.1"/>
    </source>
</evidence>